<proteinExistence type="predicted"/>
<feature type="chain" id="PRO_5042815475" description="LysM domain-containing protein" evidence="2">
    <location>
        <begin position="21"/>
        <end position="251"/>
    </location>
</feature>
<sequence>MRNSTTILLFLTALTRRVSSTNISRAAMDPETLFDCVEWYNNIDGDSCEYVRDYFTITPEDFHIWNPSISLECEGWNYWQSYRIVALERLEKTGRLSSTSTETTSTTTTTSAPTLGPSPTSWVPLGCYSSDDGDAEMTFPIPEKRVTPAGPMTVTKCQDGCYRTRHKFVGLQDGRCNTPCAGDAAALWGSKGLLFMDEAGVHYDWIPGVVSTTGTGSSGGIGTSSTGINTAVEMRASSGVAKHKALFWGLG</sequence>
<name>A0AAN7HL27_9PEZI</name>
<reference evidence="3" key="1">
    <citation type="journal article" date="2023" name="Mol. Phylogenet. Evol.">
        <title>Genome-scale phylogeny and comparative genomics of the fungal order Sordariales.</title>
        <authorList>
            <person name="Hensen N."/>
            <person name="Bonometti L."/>
            <person name="Westerberg I."/>
            <person name="Brannstrom I.O."/>
            <person name="Guillou S."/>
            <person name="Cros-Aarteil S."/>
            <person name="Calhoun S."/>
            <person name="Haridas S."/>
            <person name="Kuo A."/>
            <person name="Mondo S."/>
            <person name="Pangilinan J."/>
            <person name="Riley R."/>
            <person name="LaButti K."/>
            <person name="Andreopoulos B."/>
            <person name="Lipzen A."/>
            <person name="Chen C."/>
            <person name="Yan M."/>
            <person name="Daum C."/>
            <person name="Ng V."/>
            <person name="Clum A."/>
            <person name="Steindorff A."/>
            <person name="Ohm R.A."/>
            <person name="Martin F."/>
            <person name="Silar P."/>
            <person name="Natvig D.O."/>
            <person name="Lalanne C."/>
            <person name="Gautier V."/>
            <person name="Ament-Velasquez S.L."/>
            <person name="Kruys A."/>
            <person name="Hutchinson M.I."/>
            <person name="Powell A.J."/>
            <person name="Barry K."/>
            <person name="Miller A.N."/>
            <person name="Grigoriev I.V."/>
            <person name="Debuchy R."/>
            <person name="Gladieux P."/>
            <person name="Hiltunen Thoren M."/>
            <person name="Johannesson H."/>
        </authorList>
    </citation>
    <scope>NUCLEOTIDE SEQUENCE</scope>
    <source>
        <strain evidence="3">CBS 359.72</strain>
    </source>
</reference>
<dbReference type="Proteomes" id="UP001303647">
    <property type="component" value="Unassembled WGS sequence"/>
</dbReference>
<evidence type="ECO:0000313" key="3">
    <source>
        <dbReference type="EMBL" id="KAK4245418.1"/>
    </source>
</evidence>
<comment type="caution">
    <text evidence="3">The sequence shown here is derived from an EMBL/GenBank/DDBJ whole genome shotgun (WGS) entry which is preliminary data.</text>
</comment>
<organism evidence="3 4">
    <name type="scientific">Corynascus novoguineensis</name>
    <dbReference type="NCBI Taxonomy" id="1126955"/>
    <lineage>
        <taxon>Eukaryota</taxon>
        <taxon>Fungi</taxon>
        <taxon>Dikarya</taxon>
        <taxon>Ascomycota</taxon>
        <taxon>Pezizomycotina</taxon>
        <taxon>Sordariomycetes</taxon>
        <taxon>Sordariomycetidae</taxon>
        <taxon>Sordariales</taxon>
        <taxon>Chaetomiaceae</taxon>
        <taxon>Corynascus</taxon>
    </lineage>
</organism>
<dbReference type="EMBL" id="MU857701">
    <property type="protein sequence ID" value="KAK4245418.1"/>
    <property type="molecule type" value="Genomic_DNA"/>
</dbReference>
<keyword evidence="2" id="KW-0732">Signal</keyword>
<evidence type="ECO:0000256" key="2">
    <source>
        <dbReference type="SAM" id="SignalP"/>
    </source>
</evidence>
<reference evidence="3" key="2">
    <citation type="submission" date="2023-05" db="EMBL/GenBank/DDBJ databases">
        <authorList>
            <consortium name="Lawrence Berkeley National Laboratory"/>
            <person name="Steindorff A."/>
            <person name="Hensen N."/>
            <person name="Bonometti L."/>
            <person name="Westerberg I."/>
            <person name="Brannstrom I.O."/>
            <person name="Guillou S."/>
            <person name="Cros-Aarteil S."/>
            <person name="Calhoun S."/>
            <person name="Haridas S."/>
            <person name="Kuo A."/>
            <person name="Mondo S."/>
            <person name="Pangilinan J."/>
            <person name="Riley R."/>
            <person name="Labutti K."/>
            <person name="Andreopoulos B."/>
            <person name="Lipzen A."/>
            <person name="Chen C."/>
            <person name="Yanf M."/>
            <person name="Daum C."/>
            <person name="Ng V."/>
            <person name="Clum A."/>
            <person name="Ohm R."/>
            <person name="Martin F."/>
            <person name="Silar P."/>
            <person name="Natvig D."/>
            <person name="Lalanne C."/>
            <person name="Gautier V."/>
            <person name="Ament-Velasquez S.L."/>
            <person name="Kruys A."/>
            <person name="Hutchinson M.I."/>
            <person name="Powell A.J."/>
            <person name="Barry K."/>
            <person name="Miller A.N."/>
            <person name="Grigoriev I.V."/>
            <person name="Debuchy R."/>
            <person name="Gladieux P."/>
            <person name="Thoren M.H."/>
            <person name="Johannesson H."/>
        </authorList>
    </citation>
    <scope>NUCLEOTIDE SEQUENCE</scope>
    <source>
        <strain evidence="3">CBS 359.72</strain>
    </source>
</reference>
<keyword evidence="4" id="KW-1185">Reference proteome</keyword>
<feature type="signal peptide" evidence="2">
    <location>
        <begin position="1"/>
        <end position="20"/>
    </location>
</feature>
<evidence type="ECO:0008006" key="5">
    <source>
        <dbReference type="Google" id="ProtNLM"/>
    </source>
</evidence>
<feature type="region of interest" description="Disordered" evidence="1">
    <location>
        <begin position="95"/>
        <end position="116"/>
    </location>
</feature>
<feature type="compositionally biased region" description="Low complexity" evidence="1">
    <location>
        <begin position="97"/>
        <end position="116"/>
    </location>
</feature>
<evidence type="ECO:0000256" key="1">
    <source>
        <dbReference type="SAM" id="MobiDB-lite"/>
    </source>
</evidence>
<protein>
    <recommendedName>
        <fullName evidence="5">LysM domain-containing protein</fullName>
    </recommendedName>
</protein>
<dbReference type="AlphaFoldDB" id="A0AAN7HL27"/>
<gene>
    <name evidence="3" type="ORF">C7999DRAFT_43021</name>
</gene>
<evidence type="ECO:0000313" key="4">
    <source>
        <dbReference type="Proteomes" id="UP001303647"/>
    </source>
</evidence>
<accession>A0AAN7HL27</accession>